<dbReference type="SUPFAM" id="SSF64268">
    <property type="entry name" value="PX domain"/>
    <property type="match status" value="1"/>
</dbReference>
<dbReference type="EMBL" id="JAFNEN010000051">
    <property type="protein sequence ID" value="KAG8197741.1"/>
    <property type="molecule type" value="Genomic_DNA"/>
</dbReference>
<evidence type="ECO:0000259" key="6">
    <source>
        <dbReference type="PROSITE" id="PS51207"/>
    </source>
</evidence>
<protein>
    <recommendedName>
        <fullName evidence="9">Sorting nexin-25</fullName>
    </recommendedName>
</protein>
<dbReference type="PROSITE" id="PS51207">
    <property type="entry name" value="PXA"/>
    <property type="match status" value="1"/>
</dbReference>
<dbReference type="SMART" id="SM00313">
    <property type="entry name" value="PXA"/>
    <property type="match status" value="1"/>
</dbReference>
<dbReference type="PROSITE" id="PS50132">
    <property type="entry name" value="RGS"/>
    <property type="match status" value="1"/>
</dbReference>
<dbReference type="InterPro" id="IPR044926">
    <property type="entry name" value="RGS_subdomain_2"/>
</dbReference>
<dbReference type="SMART" id="SM00315">
    <property type="entry name" value="RGS"/>
    <property type="match status" value="1"/>
</dbReference>
<dbReference type="Pfam" id="PF00615">
    <property type="entry name" value="RGS"/>
    <property type="match status" value="1"/>
</dbReference>
<dbReference type="Pfam" id="PF08628">
    <property type="entry name" value="Nexin_C"/>
    <property type="match status" value="1"/>
</dbReference>
<feature type="domain" description="RGS" evidence="4">
    <location>
        <begin position="394"/>
        <end position="509"/>
    </location>
</feature>
<dbReference type="PANTHER" id="PTHR22775">
    <property type="entry name" value="SORTING NEXIN"/>
    <property type="match status" value="1"/>
</dbReference>
<dbReference type="GO" id="GO:0035091">
    <property type="term" value="F:phosphatidylinositol binding"/>
    <property type="evidence" value="ECO:0007669"/>
    <property type="project" value="InterPro"/>
</dbReference>
<dbReference type="Proteomes" id="UP000827092">
    <property type="component" value="Unassembled WGS sequence"/>
</dbReference>
<comment type="caution">
    <text evidence="7">The sequence shown here is derived from an EMBL/GenBank/DDBJ whole genome shotgun (WGS) entry which is preliminary data.</text>
</comment>
<evidence type="ECO:0000256" key="1">
    <source>
        <dbReference type="ARBA" id="ARBA00010883"/>
    </source>
</evidence>
<dbReference type="PANTHER" id="PTHR22775:SF48">
    <property type="entry name" value="SORTING NEXIN-25"/>
    <property type="match status" value="1"/>
</dbReference>
<accession>A0AAV6VQG0</accession>
<dbReference type="PROSITE" id="PS50195">
    <property type="entry name" value="PX"/>
    <property type="match status" value="1"/>
</dbReference>
<proteinExistence type="inferred from homology"/>
<sequence>MDRRLRVSLQIASGCLVAHIFGYLVPTTMFIYSFCCVFWKLLCYLCAAALGFYLSYKPHPYLVKTFKTKTNECIISKTKEKLKDLKFSPGKVKSTPLVSRNVDDVIDELISLLLRDYVNSWYSPLVPQPSLFCKQLKDPIRQMLFTLRDRCRKIDDVQLFTNDFVMVLTDHLQHIRCAVINPSEQIVPYKIYKFLAHKESELDHLRSLCGFLLTTILPPEYVKHKQLLYLLREIFTTTVFYPVIDKICDPDFINLKLISYLKQKQMQAEKRSHTYEYAETYEDFIKLIQECTDLEELQRMRYYIATEIMQSSTMSNLKRSKGIDADKEFSPLNTSKGDLLQARNLPRYSNQLRFARAQCEKRLKVIGGPDYVSPRVSSQSQSKTNYMPGQKVLSMSVIMQSSFCRRFFSKFLQKEKVHSLLGFWEAVEEMKHSDKEQWHKLGNDIVQMYVHDPSSSVRLNRNTLKGIEQFMIANKGPEAFFSGQEEVHRILESNYYASFIVSDIYHKMLADVDKQGIDFMQEVPDNIEDIETSIEDGEEVKMPDASELSLYDHSSYARSQLKLLKEKLGNKNQALQALRNNPKAEKTQVVTMLETEIEKLIQEQNMLENHIEKTELWIVYLGVWQASIMEAMEKKENDKVIPYFVIRVHLASDAEFLPNKMAGWIVSRNLNSFHSLHQKLVPAASWLKKLDLPTKPIFKTFDRNYLEKMKHSLQIFLSAVTKDDGLNKNESLYHFLSPSPEYMKHPPSTIPKKPWKFSVLQFLKGVQNTLTPFDDAEEEELLFLDDNDKEEKRDPIAEPLYALIGEIFTLKGGFNWLRRSLINFVQVAYGQTINRQLQKTVSYILSEPMLLFYLQLFRETMWPPGPPPPNVPERTKEEKLNTKIMAKQMFVSNTPIVLRKLVGQQSAIKGTSKIFDSLQNKKSNKQLCYKLFEAFIYQYAPELKQITSLYNIDKKYPNTL</sequence>
<evidence type="ECO:0000256" key="3">
    <source>
        <dbReference type="SAM" id="Phobius"/>
    </source>
</evidence>
<dbReference type="InterPro" id="IPR001683">
    <property type="entry name" value="PX_dom"/>
</dbReference>
<keyword evidence="3" id="KW-0472">Membrane</keyword>
<dbReference type="InterPro" id="IPR013937">
    <property type="entry name" value="Sorting_nexin_C"/>
</dbReference>
<feature type="transmembrane region" description="Helical" evidence="3">
    <location>
        <begin position="31"/>
        <end position="54"/>
    </location>
</feature>
<dbReference type="Gene3D" id="1.10.167.10">
    <property type="entry name" value="Regulator of G-protein Signalling 4, domain 2"/>
    <property type="match status" value="1"/>
</dbReference>
<keyword evidence="3" id="KW-1133">Transmembrane helix</keyword>
<reference evidence="7 8" key="1">
    <citation type="journal article" date="2022" name="Nat. Ecol. Evol.">
        <title>A masculinizing supergene underlies an exaggerated male reproductive morph in a spider.</title>
        <authorList>
            <person name="Hendrickx F."/>
            <person name="De Corte Z."/>
            <person name="Sonet G."/>
            <person name="Van Belleghem S.M."/>
            <person name="Kostlbacher S."/>
            <person name="Vangestel C."/>
        </authorList>
    </citation>
    <scope>NUCLEOTIDE SEQUENCE [LARGE SCALE GENOMIC DNA]</scope>
    <source>
        <strain evidence="7">W744_W776</strain>
    </source>
</reference>
<dbReference type="AlphaFoldDB" id="A0AAV6VQG0"/>
<dbReference type="InterPro" id="IPR036871">
    <property type="entry name" value="PX_dom_sf"/>
</dbReference>
<keyword evidence="2" id="KW-0175">Coiled coil</keyword>
<evidence type="ECO:0000259" key="4">
    <source>
        <dbReference type="PROSITE" id="PS50132"/>
    </source>
</evidence>
<name>A0AAV6VQG0_9ARAC</name>
<dbReference type="Gene3D" id="3.30.1520.10">
    <property type="entry name" value="Phox-like domain"/>
    <property type="match status" value="1"/>
</dbReference>
<keyword evidence="3" id="KW-0812">Transmembrane</keyword>
<evidence type="ECO:0000313" key="8">
    <source>
        <dbReference type="Proteomes" id="UP000827092"/>
    </source>
</evidence>
<feature type="coiled-coil region" evidence="2">
    <location>
        <begin position="561"/>
        <end position="610"/>
    </location>
</feature>
<feature type="domain" description="PXA" evidence="6">
    <location>
        <begin position="99"/>
        <end position="265"/>
    </location>
</feature>
<evidence type="ECO:0000259" key="5">
    <source>
        <dbReference type="PROSITE" id="PS50195"/>
    </source>
</evidence>
<feature type="domain" description="PX" evidence="5">
    <location>
        <begin position="622"/>
        <end position="743"/>
    </location>
</feature>
<evidence type="ECO:0000256" key="2">
    <source>
        <dbReference type="SAM" id="Coils"/>
    </source>
</evidence>
<dbReference type="InterPro" id="IPR003114">
    <property type="entry name" value="Phox_assoc"/>
</dbReference>
<dbReference type="SMART" id="SM00312">
    <property type="entry name" value="PX"/>
    <property type="match status" value="1"/>
</dbReference>
<dbReference type="SUPFAM" id="SSF48097">
    <property type="entry name" value="Regulator of G-protein signaling, RGS"/>
    <property type="match status" value="1"/>
</dbReference>
<organism evidence="7 8">
    <name type="scientific">Oedothorax gibbosus</name>
    <dbReference type="NCBI Taxonomy" id="931172"/>
    <lineage>
        <taxon>Eukaryota</taxon>
        <taxon>Metazoa</taxon>
        <taxon>Ecdysozoa</taxon>
        <taxon>Arthropoda</taxon>
        <taxon>Chelicerata</taxon>
        <taxon>Arachnida</taxon>
        <taxon>Araneae</taxon>
        <taxon>Araneomorphae</taxon>
        <taxon>Entelegynae</taxon>
        <taxon>Araneoidea</taxon>
        <taxon>Linyphiidae</taxon>
        <taxon>Erigoninae</taxon>
        <taxon>Oedothorax</taxon>
    </lineage>
</organism>
<dbReference type="InterPro" id="IPR036305">
    <property type="entry name" value="RGS_sf"/>
</dbReference>
<gene>
    <name evidence="7" type="ORF">JTE90_006791</name>
</gene>
<dbReference type="Pfam" id="PF00787">
    <property type="entry name" value="PX"/>
    <property type="match status" value="1"/>
</dbReference>
<dbReference type="InterPro" id="IPR016137">
    <property type="entry name" value="RGS"/>
</dbReference>
<comment type="similarity">
    <text evidence="1">Belongs to the sorting nexin family.</text>
</comment>
<keyword evidence="8" id="KW-1185">Reference proteome</keyword>
<evidence type="ECO:0000313" key="7">
    <source>
        <dbReference type="EMBL" id="KAG8197741.1"/>
    </source>
</evidence>
<dbReference type="Pfam" id="PF02194">
    <property type="entry name" value="PXA"/>
    <property type="match status" value="1"/>
</dbReference>
<evidence type="ECO:0008006" key="9">
    <source>
        <dbReference type="Google" id="ProtNLM"/>
    </source>
</evidence>